<organism evidence="3 4">
    <name type="scientific">Panicum virgatum</name>
    <name type="common">Blackwell switchgrass</name>
    <dbReference type="NCBI Taxonomy" id="38727"/>
    <lineage>
        <taxon>Eukaryota</taxon>
        <taxon>Viridiplantae</taxon>
        <taxon>Streptophyta</taxon>
        <taxon>Embryophyta</taxon>
        <taxon>Tracheophyta</taxon>
        <taxon>Spermatophyta</taxon>
        <taxon>Magnoliopsida</taxon>
        <taxon>Liliopsida</taxon>
        <taxon>Poales</taxon>
        <taxon>Poaceae</taxon>
        <taxon>PACMAD clade</taxon>
        <taxon>Panicoideae</taxon>
        <taxon>Panicodae</taxon>
        <taxon>Paniceae</taxon>
        <taxon>Panicinae</taxon>
        <taxon>Panicum</taxon>
        <taxon>Panicum sect. Hiantes</taxon>
    </lineage>
</organism>
<dbReference type="InterPro" id="IPR059179">
    <property type="entry name" value="MLKL-like_MCAfunc"/>
</dbReference>
<gene>
    <name evidence="3" type="ORF">PVAP13_8NG317168</name>
</gene>
<feature type="domain" description="Mixed lineage kinase" evidence="2">
    <location>
        <begin position="9"/>
        <end position="107"/>
    </location>
</feature>
<dbReference type="EMBL" id="CM029052">
    <property type="protein sequence ID" value="KAG2559143.1"/>
    <property type="molecule type" value="Genomic_DNA"/>
</dbReference>
<reference evidence="3" key="1">
    <citation type="submission" date="2020-05" db="EMBL/GenBank/DDBJ databases">
        <title>WGS assembly of Panicum virgatum.</title>
        <authorList>
            <person name="Lovell J.T."/>
            <person name="Jenkins J."/>
            <person name="Shu S."/>
            <person name="Juenger T.E."/>
            <person name="Schmutz J."/>
        </authorList>
    </citation>
    <scope>NUCLEOTIDE SEQUENCE</scope>
    <source>
        <strain evidence="3">AP13</strain>
    </source>
</reference>
<accession>A0A8T0PBF7</accession>
<evidence type="ECO:0000313" key="4">
    <source>
        <dbReference type="Proteomes" id="UP000823388"/>
    </source>
</evidence>
<evidence type="ECO:0000313" key="3">
    <source>
        <dbReference type="EMBL" id="KAG2559143.1"/>
    </source>
</evidence>
<dbReference type="InterPro" id="IPR054000">
    <property type="entry name" value="MLKL_N"/>
</dbReference>
<protein>
    <recommendedName>
        <fullName evidence="2">Mixed lineage kinase domain-containing protein</fullName>
    </recommendedName>
</protein>
<dbReference type="CDD" id="cd21037">
    <property type="entry name" value="MLKL_NTD"/>
    <property type="match status" value="1"/>
</dbReference>
<evidence type="ECO:0000256" key="1">
    <source>
        <dbReference type="SAM" id="Coils"/>
    </source>
</evidence>
<dbReference type="Proteomes" id="UP000823388">
    <property type="component" value="Chromosome 8N"/>
</dbReference>
<evidence type="ECO:0000259" key="2">
    <source>
        <dbReference type="Pfam" id="PF22215"/>
    </source>
</evidence>
<proteinExistence type="predicted"/>
<keyword evidence="1" id="KW-0175">Coiled coil</keyword>
<dbReference type="GO" id="GO:0007166">
    <property type="term" value="P:cell surface receptor signaling pathway"/>
    <property type="evidence" value="ECO:0007669"/>
    <property type="project" value="InterPro"/>
</dbReference>
<dbReference type="InterPro" id="IPR036537">
    <property type="entry name" value="Adaptor_Cbl_N_dom_sf"/>
</dbReference>
<dbReference type="Pfam" id="PF22215">
    <property type="entry name" value="MLKL_N"/>
    <property type="match status" value="1"/>
</dbReference>
<feature type="coiled-coil region" evidence="1">
    <location>
        <begin position="19"/>
        <end position="46"/>
    </location>
</feature>
<dbReference type="PANTHER" id="PTHR35832">
    <property type="entry name" value="OS12G0248400 PROTEIN-RELATED"/>
    <property type="match status" value="1"/>
</dbReference>
<comment type="caution">
    <text evidence="3">The sequence shown here is derived from an EMBL/GenBank/DDBJ whole genome shotgun (WGS) entry which is preliminary data.</text>
</comment>
<keyword evidence="4" id="KW-1185">Reference proteome</keyword>
<dbReference type="Gene3D" id="1.20.930.20">
    <property type="entry name" value="Adaptor protein Cbl, N-terminal domain"/>
    <property type="match status" value="1"/>
</dbReference>
<name>A0A8T0PBF7_PANVG</name>
<dbReference type="AlphaFoldDB" id="A0A8T0PBF7"/>
<sequence>MADIALGIVERIIKVAFKLNEAVGTVQQNEEECRALEEEMAILIASLLPLQVMGAVNPAMTRALMGLEKTIDSALELVTNCQEKHTFVHRLFTASDMAKKLARVKDDIHRKVDMCILGLLAISVECYCYTVTVPFSSAHLPPLAQLHQDAGKLDMSYNSHARSDI</sequence>